<reference evidence="3" key="2">
    <citation type="submission" date="2021-03" db="UniProtKB">
        <authorList>
            <consortium name="EnsemblPlants"/>
        </authorList>
    </citation>
    <scope>IDENTIFICATION</scope>
</reference>
<name>A0A803R1P3_CANSA</name>
<dbReference type="PANTHER" id="PTHR11439">
    <property type="entry name" value="GAG-POL-RELATED RETROTRANSPOSON"/>
    <property type="match status" value="1"/>
</dbReference>
<protein>
    <recommendedName>
        <fullName evidence="2">Reverse transcriptase Ty1/copia-type domain-containing protein</fullName>
    </recommendedName>
</protein>
<dbReference type="Pfam" id="PF07727">
    <property type="entry name" value="RVT_2"/>
    <property type="match status" value="1"/>
</dbReference>
<feature type="region of interest" description="Disordered" evidence="1">
    <location>
        <begin position="242"/>
        <end position="265"/>
    </location>
</feature>
<evidence type="ECO:0000256" key="1">
    <source>
        <dbReference type="SAM" id="MobiDB-lite"/>
    </source>
</evidence>
<organism evidence="3 4">
    <name type="scientific">Cannabis sativa</name>
    <name type="common">Hemp</name>
    <name type="synonym">Marijuana</name>
    <dbReference type="NCBI Taxonomy" id="3483"/>
    <lineage>
        <taxon>Eukaryota</taxon>
        <taxon>Viridiplantae</taxon>
        <taxon>Streptophyta</taxon>
        <taxon>Embryophyta</taxon>
        <taxon>Tracheophyta</taxon>
        <taxon>Spermatophyta</taxon>
        <taxon>Magnoliopsida</taxon>
        <taxon>eudicotyledons</taxon>
        <taxon>Gunneridae</taxon>
        <taxon>Pentapetalae</taxon>
        <taxon>rosids</taxon>
        <taxon>fabids</taxon>
        <taxon>Rosales</taxon>
        <taxon>Cannabaceae</taxon>
        <taxon>Cannabis</taxon>
    </lineage>
</organism>
<dbReference type="AlphaFoldDB" id="A0A803R1P3"/>
<dbReference type="SUPFAM" id="SSF56672">
    <property type="entry name" value="DNA/RNA polymerases"/>
    <property type="match status" value="1"/>
</dbReference>
<proteinExistence type="predicted"/>
<dbReference type="Gramene" id="novel_model_4024_5bd9a17a">
    <property type="protein sequence ID" value="cds.novel_model_4024_5bd9a17a"/>
    <property type="gene ID" value="novel_gene_2175_5bd9a17a"/>
</dbReference>
<dbReference type="OMA" id="WWIANGT"/>
<accession>A0A803R1P3</accession>
<dbReference type="EMBL" id="UZAU01000409">
    <property type="status" value="NOT_ANNOTATED_CDS"/>
    <property type="molecule type" value="Genomic_DNA"/>
</dbReference>
<sequence>MNTEIYALKKNKTWTLVPPSSEMTIVHNKWVYRIKLNADGSIERFKARLVAKGFQQVPGVDFFETYSPVVKPCTIRLMFTMAVTYGWEIQQLDINNAFLNGELKEAVYMYQPQGFVDPQFPNHVCKLNKAIYGLKQAPRAWFDKLKQSLQQWGFSNSKADSSLFFSNTNGKLLLILVYVDDILITGHDQHQVQHVISTLQSKFALKILGPVSYFLGFEVIRDGSHLYLTQHKYTKDLLNSTQMNDSKSQPTPMCSTTKLSQHTGTPMKNPTMYRSVLGALQYLTMTRPDIAFAVNRLSQFQQAPTSDHWSACKRILRYLSGTLHEGLHFAPAKTLDLQGFTDADWAGCYDDRKSTSGYCIYFGGNLVSWCSKKQTVVARSSTESEYRALALATTELVWIQSVLKEVGIPFQHCPILWCDNLGAGSLASNPVFHARTKHIEVDLHFVRDKVIAQELDVRYVDTSHQIADIFTKPLAATPFLHFRNKLTHVSDMYNLRGDVEIQEEDHR</sequence>
<keyword evidence="4" id="KW-1185">Reference proteome</keyword>
<dbReference type="PANTHER" id="PTHR11439:SF455">
    <property type="entry name" value="RLK (RECEPTOR-LIKE PROTEIN KINASE) 8, PUTATIVE-RELATED"/>
    <property type="match status" value="1"/>
</dbReference>
<dbReference type="CDD" id="cd09272">
    <property type="entry name" value="RNase_HI_RT_Ty1"/>
    <property type="match status" value="1"/>
</dbReference>
<evidence type="ECO:0000313" key="4">
    <source>
        <dbReference type="Proteomes" id="UP000596661"/>
    </source>
</evidence>
<feature type="domain" description="Reverse transcriptase Ty1/copia-type" evidence="2">
    <location>
        <begin position="11"/>
        <end position="254"/>
    </location>
</feature>
<dbReference type="InterPro" id="IPR043502">
    <property type="entry name" value="DNA/RNA_pol_sf"/>
</dbReference>
<evidence type="ECO:0000313" key="3">
    <source>
        <dbReference type="EnsemblPlants" id="cds.novel_model_4024_5bd9a17a"/>
    </source>
</evidence>
<dbReference type="InterPro" id="IPR013103">
    <property type="entry name" value="RVT_2"/>
</dbReference>
<evidence type="ECO:0000259" key="2">
    <source>
        <dbReference type="Pfam" id="PF07727"/>
    </source>
</evidence>
<dbReference type="EnsemblPlants" id="novel_model_4024_5bd9a17a">
    <property type="protein sequence ID" value="cds.novel_model_4024_5bd9a17a"/>
    <property type="gene ID" value="novel_gene_2175_5bd9a17a"/>
</dbReference>
<reference evidence="3" key="1">
    <citation type="submission" date="2018-11" db="EMBL/GenBank/DDBJ databases">
        <authorList>
            <person name="Grassa J C."/>
        </authorList>
    </citation>
    <scope>NUCLEOTIDE SEQUENCE [LARGE SCALE GENOMIC DNA]</scope>
</reference>
<dbReference type="Proteomes" id="UP000596661">
    <property type="component" value="Chromosome 5"/>
</dbReference>